<sequence>MSSNLDSFWVVTAPSRNWDSMPTINVCDHEVPLPAYWKIVDLLVQGMAKEDIVHKVILHTGPKTLQVVTDVVESVAENQRLVSHRSTISNRSSTTPKKINRISSYHVGKEVRCELQAAECSLEVAQQREKRLLNEALAIAHTKEELKGKEMSPDERRKTTFAIDHKMKQILRQHQEVETEIKSAKRLTAMHKVSRT</sequence>
<dbReference type="Proteomes" id="UP000019478">
    <property type="component" value="Unassembled WGS sequence"/>
</dbReference>
<reference evidence="1 2" key="1">
    <citation type="submission" date="2013-03" db="EMBL/GenBank/DDBJ databases">
        <title>The Genome Sequence of Capronia epimyces CBS 606.96.</title>
        <authorList>
            <consortium name="The Broad Institute Genomics Platform"/>
            <person name="Cuomo C."/>
            <person name="de Hoog S."/>
            <person name="Gorbushina A."/>
            <person name="Walker B."/>
            <person name="Young S.K."/>
            <person name="Zeng Q."/>
            <person name="Gargeya S."/>
            <person name="Fitzgerald M."/>
            <person name="Haas B."/>
            <person name="Abouelleil A."/>
            <person name="Allen A.W."/>
            <person name="Alvarado L."/>
            <person name="Arachchi H.M."/>
            <person name="Berlin A.M."/>
            <person name="Chapman S.B."/>
            <person name="Gainer-Dewar J."/>
            <person name="Goldberg J."/>
            <person name="Griggs A."/>
            <person name="Gujja S."/>
            <person name="Hansen M."/>
            <person name="Howarth C."/>
            <person name="Imamovic A."/>
            <person name="Ireland A."/>
            <person name="Larimer J."/>
            <person name="McCowan C."/>
            <person name="Murphy C."/>
            <person name="Pearson M."/>
            <person name="Poon T.W."/>
            <person name="Priest M."/>
            <person name="Roberts A."/>
            <person name="Saif S."/>
            <person name="Shea T."/>
            <person name="Sisk P."/>
            <person name="Sykes S."/>
            <person name="Wortman J."/>
            <person name="Nusbaum C."/>
            <person name="Birren B."/>
        </authorList>
    </citation>
    <scope>NUCLEOTIDE SEQUENCE [LARGE SCALE GENOMIC DNA]</scope>
    <source>
        <strain evidence="1 2">CBS 606.96</strain>
    </source>
</reference>
<gene>
    <name evidence="1" type="ORF">A1O3_01063</name>
</gene>
<evidence type="ECO:0000313" key="1">
    <source>
        <dbReference type="EMBL" id="EXJ92511.1"/>
    </source>
</evidence>
<proteinExistence type="predicted"/>
<accession>W9YTD7</accession>
<keyword evidence="2" id="KW-1185">Reference proteome</keyword>
<dbReference type="EMBL" id="AMGY01000001">
    <property type="protein sequence ID" value="EXJ92511.1"/>
    <property type="molecule type" value="Genomic_DNA"/>
</dbReference>
<dbReference type="HOGENOM" id="CLU_1372044_0_0_1"/>
<dbReference type="AlphaFoldDB" id="W9YTD7"/>
<dbReference type="OrthoDB" id="4143537at2759"/>
<organism evidence="1 2">
    <name type="scientific">Capronia epimyces CBS 606.96</name>
    <dbReference type="NCBI Taxonomy" id="1182542"/>
    <lineage>
        <taxon>Eukaryota</taxon>
        <taxon>Fungi</taxon>
        <taxon>Dikarya</taxon>
        <taxon>Ascomycota</taxon>
        <taxon>Pezizomycotina</taxon>
        <taxon>Eurotiomycetes</taxon>
        <taxon>Chaetothyriomycetidae</taxon>
        <taxon>Chaetothyriales</taxon>
        <taxon>Herpotrichiellaceae</taxon>
        <taxon>Capronia</taxon>
    </lineage>
</organism>
<dbReference type="RefSeq" id="XP_007729401.1">
    <property type="nucleotide sequence ID" value="XM_007731211.1"/>
</dbReference>
<evidence type="ECO:0000313" key="2">
    <source>
        <dbReference type="Proteomes" id="UP000019478"/>
    </source>
</evidence>
<protein>
    <submittedName>
        <fullName evidence="1">Uncharacterized protein</fullName>
    </submittedName>
</protein>
<dbReference type="GeneID" id="19165201"/>
<comment type="caution">
    <text evidence="1">The sequence shown here is derived from an EMBL/GenBank/DDBJ whole genome shotgun (WGS) entry which is preliminary data.</text>
</comment>
<name>W9YTD7_9EURO</name>